<feature type="transmembrane region" description="Helical" evidence="16">
    <location>
        <begin position="51"/>
        <end position="73"/>
    </location>
</feature>
<evidence type="ECO:0000256" key="13">
    <source>
        <dbReference type="ARBA" id="ARBA00023224"/>
    </source>
</evidence>
<dbReference type="InParanoid" id="A0A6P5J8G6"/>
<dbReference type="SMART" id="SM01381">
    <property type="entry name" value="7TM_GPCR_Srsx"/>
    <property type="match status" value="1"/>
</dbReference>
<evidence type="ECO:0000256" key="1">
    <source>
        <dbReference type="ARBA" id="ARBA00004651"/>
    </source>
</evidence>
<evidence type="ECO:0000259" key="17">
    <source>
        <dbReference type="PROSITE" id="PS50262"/>
    </source>
</evidence>
<dbReference type="Gene3D" id="1.20.1070.10">
    <property type="entry name" value="Rhodopsin 7-helix transmembrane proteins"/>
    <property type="match status" value="1"/>
</dbReference>
<evidence type="ECO:0000256" key="8">
    <source>
        <dbReference type="ARBA" id="ARBA00023136"/>
    </source>
</evidence>
<dbReference type="FunFam" id="1.20.1070.10:FF:000166">
    <property type="entry name" value="Bombesin receptor subtype-3"/>
    <property type="match status" value="1"/>
</dbReference>
<feature type="transmembrane region" description="Helical" evidence="16">
    <location>
        <begin position="216"/>
        <end position="239"/>
    </location>
</feature>
<dbReference type="Proteomes" id="UP000515140">
    <property type="component" value="Unplaced"/>
</dbReference>
<proteinExistence type="inferred from homology"/>
<evidence type="ECO:0000256" key="2">
    <source>
        <dbReference type="ARBA" id="ARBA00011550"/>
    </source>
</evidence>
<dbReference type="InterPro" id="IPR000276">
    <property type="entry name" value="GPCR_Rhodpsn"/>
</dbReference>
<keyword evidence="5 15" id="KW-0812">Transmembrane</keyword>
<evidence type="ECO:0000313" key="19">
    <source>
        <dbReference type="RefSeq" id="XP_020827436.1"/>
    </source>
</evidence>
<feature type="transmembrane region" description="Helical" evidence="16">
    <location>
        <begin position="269"/>
        <end position="293"/>
    </location>
</feature>
<feature type="transmembrane region" description="Helical" evidence="16">
    <location>
        <begin position="85"/>
        <end position="105"/>
    </location>
</feature>
<keyword evidence="8 16" id="KW-0472">Membrane</keyword>
<evidence type="ECO:0000256" key="16">
    <source>
        <dbReference type="SAM" id="Phobius"/>
    </source>
</evidence>
<dbReference type="PRINTS" id="PR00237">
    <property type="entry name" value="GPCRRHODOPSN"/>
</dbReference>
<comment type="subcellular location">
    <subcellularLocation>
        <location evidence="1">Cell membrane</location>
        <topology evidence="1">Multi-pass membrane protein</topology>
    </subcellularLocation>
</comment>
<dbReference type="GeneID" id="110197730"/>
<dbReference type="PROSITE" id="PS00237">
    <property type="entry name" value="G_PROTEIN_RECEP_F1_1"/>
    <property type="match status" value="1"/>
</dbReference>
<keyword evidence="4" id="KW-1003">Cell membrane</keyword>
<evidence type="ECO:0000256" key="3">
    <source>
        <dbReference type="ARBA" id="ARBA00015031"/>
    </source>
</evidence>
<keyword evidence="7 15" id="KW-0297">G-protein coupled receptor</keyword>
<keyword evidence="11 15" id="KW-0675">Receptor</keyword>
<dbReference type="PRINTS" id="PR00358">
    <property type="entry name" value="BOMBESINR"/>
</dbReference>
<dbReference type="Pfam" id="PF00001">
    <property type="entry name" value="7tm_1"/>
    <property type="match status" value="1"/>
</dbReference>
<dbReference type="PANTHER" id="PTHR45695">
    <property type="entry name" value="LEUCOKININ RECEPTOR-RELATED"/>
    <property type="match status" value="1"/>
</dbReference>
<keyword evidence="10" id="KW-1015">Disulfide bond</keyword>
<dbReference type="InterPro" id="IPR017452">
    <property type="entry name" value="GPCR_Rhodpsn_7TM"/>
</dbReference>
<keyword evidence="13 15" id="KW-0807">Transducer</keyword>
<keyword evidence="9" id="KW-0564">Palmitate</keyword>
<name>A0A6P5J8G6_PHACI</name>
<dbReference type="GO" id="GO:0008188">
    <property type="term" value="F:neuropeptide receptor activity"/>
    <property type="evidence" value="ECO:0007669"/>
    <property type="project" value="TreeGrafter"/>
</dbReference>
<evidence type="ECO:0000313" key="18">
    <source>
        <dbReference type="Proteomes" id="UP000515140"/>
    </source>
</evidence>
<reference evidence="19" key="1">
    <citation type="submission" date="2025-08" db="UniProtKB">
        <authorList>
            <consortium name="RefSeq"/>
        </authorList>
    </citation>
    <scope>IDENTIFICATION</scope>
    <source>
        <tissue evidence="19">Spleen</tissue>
    </source>
</reference>
<dbReference type="PROSITE" id="PS50262">
    <property type="entry name" value="G_PROTEIN_RECEP_F1_2"/>
    <property type="match status" value="1"/>
</dbReference>
<keyword evidence="12" id="KW-0325">Glycoprotein</keyword>
<keyword evidence="18" id="KW-1185">Reference proteome</keyword>
<dbReference type="PANTHER" id="PTHR45695:SF6">
    <property type="entry name" value="BOMBESIN RECEPTOR SUBTYPE-3"/>
    <property type="match status" value="1"/>
</dbReference>
<sequence length="404" mass="45518">MSQGQLNSPNQTFHLITNDTAPSASSIFNDTTDKGKTEDTSLGSRILCTIFLTYSVIISVGLLGNAILIKVFFKIKSMQTVPNIFITSLAFGDLLLLITCVPVDATRYVADTWLFGRLGCKLLSFIQLTSVGVSVFTLTILSADRYKAIVKPLELPASDAFLKTCAKVGFIWILSMVLAIPEAVFSDLYPFYNPEKNESFEACAPYPVSEKNRQEAHSLLCFLIFYIIPLSVISVYYVLIAKALYKSTIEIPAEEQEHARKQIESRKRVAKTVLVLVGFFAICWLPNHILYLYRSFTYHSSIDSSTLHLLATIFSRALAFSNSCVNPFALYWLSKTFRQHFKTQIFCFKYKCPRRSTVTRNLATGLASTTGSTQVSFAHKWNREGKRLRKEWGKENDFPEANIS</sequence>
<evidence type="ECO:0000256" key="10">
    <source>
        <dbReference type="ARBA" id="ARBA00023157"/>
    </source>
</evidence>
<gene>
    <name evidence="19" type="primary">BRS3</name>
</gene>
<dbReference type="RefSeq" id="XP_020827436.1">
    <property type="nucleotide sequence ID" value="XM_020971777.1"/>
</dbReference>
<feature type="transmembrane region" description="Helical" evidence="16">
    <location>
        <begin position="125"/>
        <end position="143"/>
    </location>
</feature>
<dbReference type="FunCoup" id="A0A6P5J8G6">
    <property type="interactions" value="428"/>
</dbReference>
<dbReference type="KEGG" id="pcw:110197730"/>
<evidence type="ECO:0000256" key="5">
    <source>
        <dbReference type="ARBA" id="ARBA00022692"/>
    </source>
</evidence>
<keyword evidence="6 16" id="KW-1133">Transmembrane helix</keyword>
<evidence type="ECO:0000256" key="9">
    <source>
        <dbReference type="ARBA" id="ARBA00023139"/>
    </source>
</evidence>
<comment type="subunit">
    <text evidence="2">Interacts with C6orf89.</text>
</comment>
<dbReference type="InterPro" id="IPR001556">
    <property type="entry name" value="Bombsn_rcpt-like"/>
</dbReference>
<dbReference type="CTD" id="680"/>
<accession>A0A6P5J8G6</accession>
<dbReference type="SUPFAM" id="SSF81321">
    <property type="entry name" value="Family A G protein-coupled receptor-like"/>
    <property type="match status" value="1"/>
</dbReference>
<evidence type="ECO:0000256" key="6">
    <source>
        <dbReference type="ARBA" id="ARBA00022989"/>
    </source>
</evidence>
<feature type="transmembrane region" description="Helical" evidence="16">
    <location>
        <begin position="164"/>
        <end position="185"/>
    </location>
</feature>
<organism evidence="18 19">
    <name type="scientific">Phascolarctos cinereus</name>
    <name type="common">Koala</name>
    <dbReference type="NCBI Taxonomy" id="38626"/>
    <lineage>
        <taxon>Eukaryota</taxon>
        <taxon>Metazoa</taxon>
        <taxon>Chordata</taxon>
        <taxon>Craniata</taxon>
        <taxon>Vertebrata</taxon>
        <taxon>Euteleostomi</taxon>
        <taxon>Mammalia</taxon>
        <taxon>Metatheria</taxon>
        <taxon>Diprotodontia</taxon>
        <taxon>Phascolarctidae</taxon>
        <taxon>Phascolarctos</taxon>
    </lineage>
</organism>
<protein>
    <recommendedName>
        <fullName evidence="3">Bombesin receptor subtype-3</fullName>
    </recommendedName>
</protein>
<comment type="similarity">
    <text evidence="15">Belongs to the G-protein coupled receptor 1 family.</text>
</comment>
<dbReference type="GO" id="GO:0005886">
    <property type="term" value="C:plasma membrane"/>
    <property type="evidence" value="ECO:0007669"/>
    <property type="project" value="UniProtKB-SubCell"/>
</dbReference>
<dbReference type="AlphaFoldDB" id="A0A6P5J8G6"/>
<feature type="domain" description="G-protein coupled receptors family 1 profile" evidence="17">
    <location>
        <begin position="64"/>
        <end position="330"/>
    </location>
</feature>
<feature type="transmembrane region" description="Helical" evidence="16">
    <location>
        <begin position="313"/>
        <end position="333"/>
    </location>
</feature>
<evidence type="ECO:0000256" key="11">
    <source>
        <dbReference type="ARBA" id="ARBA00023170"/>
    </source>
</evidence>
<keyword evidence="14" id="KW-0449">Lipoprotein</keyword>
<evidence type="ECO:0000256" key="15">
    <source>
        <dbReference type="RuleBase" id="RU000688"/>
    </source>
</evidence>
<evidence type="ECO:0000256" key="12">
    <source>
        <dbReference type="ARBA" id="ARBA00023180"/>
    </source>
</evidence>
<evidence type="ECO:0000256" key="4">
    <source>
        <dbReference type="ARBA" id="ARBA00022475"/>
    </source>
</evidence>
<evidence type="ECO:0000256" key="14">
    <source>
        <dbReference type="ARBA" id="ARBA00023288"/>
    </source>
</evidence>
<evidence type="ECO:0000256" key="7">
    <source>
        <dbReference type="ARBA" id="ARBA00023040"/>
    </source>
</evidence>